<dbReference type="EMBL" id="JYDQ01000852">
    <property type="protein sequence ID" value="KRY06292.1"/>
    <property type="molecule type" value="Genomic_DNA"/>
</dbReference>
<name>A0A0V0Z175_9BILA</name>
<dbReference type="Proteomes" id="UP000054783">
    <property type="component" value="Unassembled WGS sequence"/>
</dbReference>
<comment type="caution">
    <text evidence="1">The sequence shown here is derived from an EMBL/GenBank/DDBJ whole genome shotgun (WGS) entry which is preliminary data.</text>
</comment>
<keyword evidence="2" id="KW-1185">Reference proteome</keyword>
<evidence type="ECO:0000313" key="1">
    <source>
        <dbReference type="EMBL" id="KRY06292.1"/>
    </source>
</evidence>
<accession>A0A0V0Z175</accession>
<protein>
    <submittedName>
        <fullName evidence="1">Uncharacterized protein</fullName>
    </submittedName>
</protein>
<proteinExistence type="predicted"/>
<organism evidence="1 2">
    <name type="scientific">Trichinella patagoniensis</name>
    <dbReference type="NCBI Taxonomy" id="990121"/>
    <lineage>
        <taxon>Eukaryota</taxon>
        <taxon>Metazoa</taxon>
        <taxon>Ecdysozoa</taxon>
        <taxon>Nematoda</taxon>
        <taxon>Enoplea</taxon>
        <taxon>Dorylaimia</taxon>
        <taxon>Trichinellida</taxon>
        <taxon>Trichinellidae</taxon>
        <taxon>Trichinella</taxon>
    </lineage>
</organism>
<evidence type="ECO:0000313" key="2">
    <source>
        <dbReference type="Proteomes" id="UP000054783"/>
    </source>
</evidence>
<gene>
    <name evidence="1" type="ORF">T12_15186</name>
</gene>
<sequence>MILDKGCSSLRSYTAGTEVQLHVFEPGLNVRYHAPSGARLIRTICDIESLLLTTGTRHYTNDCNTKIKQDGTRTPCDYANSPHHLLPHADLFVFTAATAQPLSPESCMQPRIWSLGRAEDIRVQSNGRCRRAENPEDIERRRLNLRQKECLRRLKPTTSRGAEDQRASKKVTPVFAYPYNPLALPCVRRTPGRIGAGPGRKERQCATDDWARRRWLFRYWKSRARAIIEQARHAERAGSVDGTHQRATRRVGCVNRKIRLQIVCALTDVMNYCRMVVNCLLDTGAQAPLGRGTG</sequence>
<reference evidence="1 2" key="1">
    <citation type="submission" date="2015-01" db="EMBL/GenBank/DDBJ databases">
        <title>Evolution of Trichinella species and genotypes.</title>
        <authorList>
            <person name="Korhonen P.K."/>
            <person name="Edoardo P."/>
            <person name="Giuseppe L.R."/>
            <person name="Gasser R.B."/>
        </authorList>
    </citation>
    <scope>NUCLEOTIDE SEQUENCE [LARGE SCALE GENOMIC DNA]</scope>
    <source>
        <strain evidence="1">ISS2496</strain>
    </source>
</reference>
<dbReference type="AlphaFoldDB" id="A0A0V0Z175"/>